<dbReference type="OMA" id="VWNEDFF"/>
<protein>
    <submittedName>
        <fullName evidence="7">Phosphatidylinositol 3-and 4-kinase family protein, putative</fullName>
        <ecNumber evidence="7">2.7.1.67</ecNumber>
    </submittedName>
</protein>
<dbReference type="STRING" id="857967.G0R072"/>
<evidence type="ECO:0000256" key="3">
    <source>
        <dbReference type="ARBA" id="ARBA00022741"/>
    </source>
</evidence>
<gene>
    <name evidence="7" type="ORF">IMG5_162350</name>
</gene>
<comment type="similarity">
    <text evidence="1">Belongs to the PI3/PI4-kinase family. Type II PI4K subfamily.</text>
</comment>
<name>G0R072_ICHMU</name>
<evidence type="ECO:0000256" key="4">
    <source>
        <dbReference type="ARBA" id="ARBA00022777"/>
    </source>
</evidence>
<evidence type="ECO:0000313" key="7">
    <source>
        <dbReference type="EMBL" id="EGR29132.1"/>
    </source>
</evidence>
<evidence type="ECO:0000256" key="5">
    <source>
        <dbReference type="ARBA" id="ARBA00022840"/>
    </source>
</evidence>
<dbReference type="eggNOG" id="KOG2381">
    <property type="taxonomic scope" value="Eukaryota"/>
</dbReference>
<dbReference type="GO" id="GO:0004430">
    <property type="term" value="F:1-phosphatidylinositol 4-kinase activity"/>
    <property type="evidence" value="ECO:0007669"/>
    <property type="project" value="UniProtKB-EC"/>
</dbReference>
<sequence length="521" mass="60758">MVFYSQKFQVPTKNSKRKYIKIKNQLTGEHIMDIQSIECMSINTIKQQVQKKIGGQGGISNVRLIYKQQVLQNNNQSIANYQLKNGSIIYYVPLVEFDPNIGMIENCGDIPLPERISETLCEIRRSLNNKITPKLTDSGISGSYFLESVERNKIAIFKPLDEEPYAPNNPKGYIGKLGQKGIREGILSGEQCYREVIAYLLDIQGFHGVPETTFVEFYHPSFRNNADIIQIDNQDKEKRLSVIEKKQYMMERRSTILTYQQQTEQFNNNIKRGSLQVFVKHDDECGNYGNSVFSTDEVHKIAILDIRILNCDRNDQNILVKKKKKKCELNSEQLKNLPKYKQVLFEYDFKLIPIDHGLSLPNNLKIFSEDLNWMWWDQAEEKLSEKSKQYVKNIDIKSDMKTLKIANIVLKKGVEADLTLKEIGKILYRDDVSEESQIEKIIQRAQQCLKACIEIGNEEIIRKKLIKYIFQQNNNIENNSNTDFIALQTYIEQLQIEKDKKRKNIGKYRDRIRSEKYNQFG</sequence>
<keyword evidence="2 7" id="KW-0808">Transferase</keyword>
<evidence type="ECO:0000313" key="8">
    <source>
        <dbReference type="Proteomes" id="UP000008983"/>
    </source>
</evidence>
<dbReference type="SUPFAM" id="SSF54236">
    <property type="entry name" value="Ubiquitin-like"/>
    <property type="match status" value="1"/>
</dbReference>
<reference evidence="7 8" key="1">
    <citation type="submission" date="2011-07" db="EMBL/GenBank/DDBJ databases">
        <authorList>
            <person name="Coyne R."/>
            <person name="Brami D."/>
            <person name="Johnson J."/>
            <person name="Hostetler J."/>
            <person name="Hannick L."/>
            <person name="Clark T."/>
            <person name="Cassidy-Hanley D."/>
            <person name="Inman J."/>
        </authorList>
    </citation>
    <scope>NUCLEOTIDE SEQUENCE [LARGE SCALE GENOMIC DNA]</scope>
    <source>
        <strain evidence="7 8">G5</strain>
    </source>
</reference>
<evidence type="ECO:0000256" key="2">
    <source>
        <dbReference type="ARBA" id="ARBA00022679"/>
    </source>
</evidence>
<dbReference type="AlphaFoldDB" id="G0R072"/>
<dbReference type="RefSeq" id="XP_004030368.1">
    <property type="nucleotide sequence ID" value="XM_004030320.1"/>
</dbReference>
<dbReference type="InParanoid" id="G0R072"/>
<keyword evidence="5" id="KW-0067">ATP-binding</keyword>
<dbReference type="PANTHER" id="PTHR45800:SF11">
    <property type="entry name" value="PHOSPHATIDYLINOSITOL 3-KINASE-RELATED PROTEIN KINASE"/>
    <property type="match status" value="1"/>
</dbReference>
<dbReference type="PANTHER" id="PTHR45800">
    <property type="entry name" value="PHOSPHATIDYLINOSITOL 4-KINASE GAMMA"/>
    <property type="match status" value="1"/>
</dbReference>
<keyword evidence="3" id="KW-0547">Nucleotide-binding</keyword>
<dbReference type="Pfam" id="PF00454">
    <property type="entry name" value="PI3_PI4_kinase"/>
    <property type="match status" value="1"/>
</dbReference>
<dbReference type="CDD" id="cd17039">
    <property type="entry name" value="Ubl_ubiquitin_like"/>
    <property type="match status" value="1"/>
</dbReference>
<dbReference type="InterPro" id="IPR044571">
    <property type="entry name" value="P4KG1-8"/>
</dbReference>
<evidence type="ECO:0000256" key="1">
    <source>
        <dbReference type="ARBA" id="ARBA00008941"/>
    </source>
</evidence>
<dbReference type="GeneID" id="14905226"/>
<keyword evidence="8" id="KW-1185">Reference proteome</keyword>
<dbReference type="Gene3D" id="3.10.20.90">
    <property type="entry name" value="Phosphatidylinositol 3-kinase Catalytic Subunit, Chain A, domain 1"/>
    <property type="match status" value="1"/>
</dbReference>
<evidence type="ECO:0000259" key="6">
    <source>
        <dbReference type="PROSITE" id="PS50290"/>
    </source>
</evidence>
<dbReference type="PROSITE" id="PS50290">
    <property type="entry name" value="PI3_4_KINASE_3"/>
    <property type="match status" value="1"/>
</dbReference>
<dbReference type="OrthoDB" id="5839at2759"/>
<dbReference type="InterPro" id="IPR000403">
    <property type="entry name" value="PI3/4_kinase_cat_dom"/>
</dbReference>
<dbReference type="Proteomes" id="UP000008983">
    <property type="component" value="Unassembled WGS sequence"/>
</dbReference>
<dbReference type="InterPro" id="IPR029071">
    <property type="entry name" value="Ubiquitin-like_domsf"/>
</dbReference>
<dbReference type="GO" id="GO:0005524">
    <property type="term" value="F:ATP binding"/>
    <property type="evidence" value="ECO:0007669"/>
    <property type="project" value="UniProtKB-KW"/>
</dbReference>
<organism evidence="7 8">
    <name type="scientific">Ichthyophthirius multifiliis</name>
    <name type="common">White spot disease agent</name>
    <name type="synonym">Ich</name>
    <dbReference type="NCBI Taxonomy" id="5932"/>
    <lineage>
        <taxon>Eukaryota</taxon>
        <taxon>Sar</taxon>
        <taxon>Alveolata</taxon>
        <taxon>Ciliophora</taxon>
        <taxon>Intramacronucleata</taxon>
        <taxon>Oligohymenophorea</taxon>
        <taxon>Hymenostomatida</taxon>
        <taxon>Ophryoglenina</taxon>
        <taxon>Ichthyophthirius</taxon>
    </lineage>
</organism>
<proteinExistence type="inferred from homology"/>
<dbReference type="EMBL" id="GL984181">
    <property type="protein sequence ID" value="EGR29132.1"/>
    <property type="molecule type" value="Genomic_DNA"/>
</dbReference>
<accession>G0R072</accession>
<dbReference type="EC" id="2.7.1.67" evidence="7"/>
<feature type="domain" description="PI3K/PI4K catalytic" evidence="6">
    <location>
        <begin position="130"/>
        <end position="481"/>
    </location>
</feature>
<keyword evidence="4" id="KW-0418">Kinase</keyword>